<evidence type="ECO:0000313" key="2">
    <source>
        <dbReference type="EMBL" id="KZM28083.1"/>
    </source>
</evidence>
<organism evidence="2 3">
    <name type="scientific">Didymella rabiei</name>
    <name type="common">Chickpea ascochyta blight fungus</name>
    <name type="synonym">Mycosphaerella rabiei</name>
    <dbReference type="NCBI Taxonomy" id="5454"/>
    <lineage>
        <taxon>Eukaryota</taxon>
        <taxon>Fungi</taxon>
        <taxon>Dikarya</taxon>
        <taxon>Ascomycota</taxon>
        <taxon>Pezizomycotina</taxon>
        <taxon>Dothideomycetes</taxon>
        <taxon>Pleosporomycetidae</taxon>
        <taxon>Pleosporales</taxon>
        <taxon>Pleosporineae</taxon>
        <taxon>Didymellaceae</taxon>
        <taxon>Ascochyta</taxon>
    </lineage>
</organism>
<gene>
    <name evidence="2" type="ORF">ST47_g775</name>
</gene>
<evidence type="ECO:0000313" key="3">
    <source>
        <dbReference type="Proteomes" id="UP000076837"/>
    </source>
</evidence>
<reference evidence="2 3" key="1">
    <citation type="journal article" date="2016" name="Sci. Rep.">
        <title>Draft genome sequencing and secretome analysis of fungal phytopathogen Ascochyta rabiei provides insight into the necrotrophic effector repertoire.</title>
        <authorList>
            <person name="Verma S."/>
            <person name="Gazara R.K."/>
            <person name="Nizam S."/>
            <person name="Parween S."/>
            <person name="Chattopadhyay D."/>
            <person name="Verma P.K."/>
        </authorList>
    </citation>
    <scope>NUCLEOTIDE SEQUENCE [LARGE SCALE GENOMIC DNA]</scope>
    <source>
        <strain evidence="2 3">ArDII</strain>
    </source>
</reference>
<comment type="caution">
    <text evidence="2">The sequence shown here is derived from an EMBL/GenBank/DDBJ whole genome shotgun (WGS) entry which is preliminary data.</text>
</comment>
<accession>A0A163LSN7</accession>
<dbReference type="AlphaFoldDB" id="A0A163LSN7"/>
<keyword evidence="3" id="KW-1185">Reference proteome</keyword>
<dbReference type="EMBL" id="JYNV01000036">
    <property type="protein sequence ID" value="KZM28083.1"/>
    <property type="molecule type" value="Genomic_DNA"/>
</dbReference>
<dbReference type="Proteomes" id="UP000076837">
    <property type="component" value="Unassembled WGS sequence"/>
</dbReference>
<evidence type="ECO:0000256" key="1">
    <source>
        <dbReference type="SAM" id="SignalP"/>
    </source>
</evidence>
<name>A0A163LSN7_DIDRA</name>
<proteinExistence type="predicted"/>
<protein>
    <submittedName>
        <fullName evidence="2">Uncharacterized protein</fullName>
    </submittedName>
</protein>
<feature type="signal peptide" evidence="1">
    <location>
        <begin position="1"/>
        <end position="25"/>
    </location>
</feature>
<feature type="chain" id="PRO_5007844000" evidence="1">
    <location>
        <begin position="26"/>
        <end position="75"/>
    </location>
</feature>
<keyword evidence="1" id="KW-0732">Signal</keyword>
<sequence length="75" mass="7748">MTLKPFLTILFLAVAIFAPVSFASASGRYDPYNHCGAPFCGSVGAAAGAGAVARIDRKGPTGDLHEKHTEALSKV</sequence>